<sequence length="53" mass="5572">MTRADLSMMMPLDSMTMNNAANRWKALNASLQALKSVGVDDGCVVGIGGERGS</sequence>
<dbReference type="Proteomes" id="UP000237347">
    <property type="component" value="Unassembled WGS sequence"/>
</dbReference>
<comment type="caution">
    <text evidence="1">The sequence shown here is derived from an EMBL/GenBank/DDBJ whole genome shotgun (WGS) entry which is preliminary data.</text>
</comment>
<name>A0AAW0ID54_QUESU</name>
<dbReference type="Gene3D" id="3.20.20.80">
    <property type="entry name" value="Glycosidases"/>
    <property type="match status" value="1"/>
</dbReference>
<proteinExistence type="predicted"/>
<evidence type="ECO:0000313" key="2">
    <source>
        <dbReference type="Proteomes" id="UP000237347"/>
    </source>
</evidence>
<accession>A0AAW0ID54</accession>
<dbReference type="EMBL" id="PKMF04001507">
    <property type="protein sequence ID" value="KAK7812386.1"/>
    <property type="molecule type" value="Genomic_DNA"/>
</dbReference>
<keyword evidence="2" id="KW-1185">Reference proteome</keyword>
<evidence type="ECO:0000313" key="1">
    <source>
        <dbReference type="EMBL" id="KAK7812386.1"/>
    </source>
</evidence>
<protein>
    <submittedName>
        <fullName evidence="1">Beta-amylase 1</fullName>
    </submittedName>
</protein>
<organism evidence="1 2">
    <name type="scientific">Quercus suber</name>
    <name type="common">Cork oak</name>
    <dbReference type="NCBI Taxonomy" id="58331"/>
    <lineage>
        <taxon>Eukaryota</taxon>
        <taxon>Viridiplantae</taxon>
        <taxon>Streptophyta</taxon>
        <taxon>Embryophyta</taxon>
        <taxon>Tracheophyta</taxon>
        <taxon>Spermatophyta</taxon>
        <taxon>Magnoliopsida</taxon>
        <taxon>eudicotyledons</taxon>
        <taxon>Gunneridae</taxon>
        <taxon>Pentapetalae</taxon>
        <taxon>rosids</taxon>
        <taxon>fabids</taxon>
        <taxon>Fagales</taxon>
        <taxon>Fagaceae</taxon>
        <taxon>Quercus</taxon>
    </lineage>
</organism>
<reference evidence="1 2" key="1">
    <citation type="journal article" date="2018" name="Sci. Data">
        <title>The draft genome sequence of cork oak.</title>
        <authorList>
            <person name="Ramos A.M."/>
            <person name="Usie A."/>
            <person name="Barbosa P."/>
            <person name="Barros P.M."/>
            <person name="Capote T."/>
            <person name="Chaves I."/>
            <person name="Simoes F."/>
            <person name="Abreu I."/>
            <person name="Carrasquinho I."/>
            <person name="Faro C."/>
            <person name="Guimaraes J.B."/>
            <person name="Mendonca D."/>
            <person name="Nobrega F."/>
            <person name="Rodrigues L."/>
            <person name="Saibo N.J.M."/>
            <person name="Varela M.C."/>
            <person name="Egas C."/>
            <person name="Matos J."/>
            <person name="Miguel C.M."/>
            <person name="Oliveira M.M."/>
            <person name="Ricardo C.P."/>
            <person name="Goncalves S."/>
        </authorList>
    </citation>
    <scope>NUCLEOTIDE SEQUENCE [LARGE SCALE GENOMIC DNA]</scope>
    <source>
        <strain evidence="2">cv. HL8</strain>
    </source>
</reference>
<dbReference type="AlphaFoldDB" id="A0AAW0ID54"/>
<gene>
    <name evidence="1" type="primary">BAM1_3</name>
    <name evidence="1" type="ORF">CFP56_008012</name>
</gene>